<dbReference type="KEGG" id="dpp:DICPUDRAFT_76088"/>
<dbReference type="FunCoup" id="F0ZCJ9">
    <property type="interactions" value="724"/>
</dbReference>
<dbReference type="VEuPathDB" id="AmoebaDB:DICPUDRAFT_76088"/>
<reference evidence="3" key="1">
    <citation type="journal article" date="2011" name="Genome Biol.">
        <title>Comparative genomics of the social amoebae Dictyostelium discoideum and Dictyostelium purpureum.</title>
        <authorList>
            <consortium name="US DOE Joint Genome Institute (JGI-PGF)"/>
            <person name="Sucgang R."/>
            <person name="Kuo A."/>
            <person name="Tian X."/>
            <person name="Salerno W."/>
            <person name="Parikh A."/>
            <person name="Feasley C.L."/>
            <person name="Dalin E."/>
            <person name="Tu H."/>
            <person name="Huang E."/>
            <person name="Barry K."/>
            <person name="Lindquist E."/>
            <person name="Shapiro H."/>
            <person name="Bruce D."/>
            <person name="Schmutz J."/>
            <person name="Salamov A."/>
            <person name="Fey P."/>
            <person name="Gaudet P."/>
            <person name="Anjard C."/>
            <person name="Babu M.M."/>
            <person name="Basu S."/>
            <person name="Bushmanova Y."/>
            <person name="van der Wel H."/>
            <person name="Katoh-Kurasawa M."/>
            <person name="Dinh C."/>
            <person name="Coutinho P.M."/>
            <person name="Saito T."/>
            <person name="Elias M."/>
            <person name="Schaap P."/>
            <person name="Kay R.R."/>
            <person name="Henrissat B."/>
            <person name="Eichinger L."/>
            <person name="Rivero F."/>
            <person name="Putnam N.H."/>
            <person name="West C.M."/>
            <person name="Loomis W.F."/>
            <person name="Chisholm R.L."/>
            <person name="Shaulsky G."/>
            <person name="Strassmann J.E."/>
            <person name="Queller D.C."/>
            <person name="Kuspa A."/>
            <person name="Grigoriev I.V."/>
        </authorList>
    </citation>
    <scope>NUCLEOTIDE SEQUENCE [LARGE SCALE GENOMIC DNA]</scope>
    <source>
        <strain evidence="3">QSDP1</strain>
    </source>
</reference>
<dbReference type="RefSeq" id="XP_003285142.1">
    <property type="nucleotide sequence ID" value="XM_003285094.1"/>
</dbReference>
<keyword evidence="3" id="KW-1185">Reference proteome</keyword>
<evidence type="ECO:0000313" key="2">
    <source>
        <dbReference type="EMBL" id="EGC38281.1"/>
    </source>
</evidence>
<feature type="compositionally biased region" description="Basic and acidic residues" evidence="1">
    <location>
        <begin position="46"/>
        <end position="64"/>
    </location>
</feature>
<dbReference type="InParanoid" id="F0ZCJ9"/>
<feature type="compositionally biased region" description="Pro residues" evidence="1">
    <location>
        <begin position="67"/>
        <end position="81"/>
    </location>
</feature>
<dbReference type="AlphaFoldDB" id="F0ZCJ9"/>
<dbReference type="GeneID" id="10502282"/>
<evidence type="ECO:0000313" key="3">
    <source>
        <dbReference type="Proteomes" id="UP000001064"/>
    </source>
</evidence>
<proteinExistence type="predicted"/>
<dbReference type="EMBL" id="GL870979">
    <property type="protein sequence ID" value="EGC38281.1"/>
    <property type="molecule type" value="Genomic_DNA"/>
</dbReference>
<gene>
    <name evidence="2" type="ORF">DICPUDRAFT_76088</name>
</gene>
<protein>
    <submittedName>
        <fullName evidence="2">Uncharacterized protein</fullName>
    </submittedName>
</protein>
<dbReference type="eggNOG" id="ENOG502RIKP">
    <property type="taxonomic scope" value="Eukaryota"/>
</dbReference>
<accession>F0ZCJ9</accession>
<name>F0ZCJ9_DICPU</name>
<feature type="region of interest" description="Disordered" evidence="1">
    <location>
        <begin position="37"/>
        <end position="102"/>
    </location>
</feature>
<organism evidence="2 3">
    <name type="scientific">Dictyostelium purpureum</name>
    <name type="common">Slime mold</name>
    <dbReference type="NCBI Taxonomy" id="5786"/>
    <lineage>
        <taxon>Eukaryota</taxon>
        <taxon>Amoebozoa</taxon>
        <taxon>Evosea</taxon>
        <taxon>Eumycetozoa</taxon>
        <taxon>Dictyostelia</taxon>
        <taxon>Dictyosteliales</taxon>
        <taxon>Dictyosteliaceae</taxon>
        <taxon>Dictyostelium</taxon>
    </lineage>
</organism>
<sequence length="102" mass="11492">MSLLKNNFFLLSTKKAQLTNKINANRFRAFTYNRTVKDGTVVKQPIPKDPHTDPHPEKPNELDPKGGLPPKPNTPPTPFPEGPKKPKPTDFPIPDELYPQPI</sequence>
<dbReference type="Proteomes" id="UP000001064">
    <property type="component" value="Unassembled WGS sequence"/>
</dbReference>
<evidence type="ECO:0000256" key="1">
    <source>
        <dbReference type="SAM" id="MobiDB-lite"/>
    </source>
</evidence>